<protein>
    <submittedName>
        <fullName evidence="1">Predicted protein</fullName>
    </submittedName>
</protein>
<dbReference type="KEGG" id="ngr:NAEGRDRAFT_76324"/>
<accession>D2W4I9</accession>
<sequence length="159" mass="18723">MKRMVLNLQSICSFFQNDDIPIGRELNEFWIILIQREFYFPTGFIESKKEKIRPKAKRCYLLLHKMVEMKFNNDCGAIRNIQHSVQESNSFKVCVMGEGGAGKSNLCRRCANDDFFEVFDMGTVEEIFRKQISVNNQKFEIEFEEPSSYDEFEALRDMS</sequence>
<gene>
    <name evidence="1" type="ORF">NAEGRDRAFT_76324</name>
</gene>
<dbReference type="Pfam" id="PF00071">
    <property type="entry name" value="Ras"/>
    <property type="match status" value="1"/>
</dbReference>
<evidence type="ECO:0000313" key="1">
    <source>
        <dbReference type="EMBL" id="EFC36014.1"/>
    </source>
</evidence>
<proteinExistence type="predicted"/>
<dbReference type="InterPro" id="IPR027417">
    <property type="entry name" value="P-loop_NTPase"/>
</dbReference>
<feature type="non-terminal residue" evidence="1">
    <location>
        <position position="159"/>
    </location>
</feature>
<dbReference type="EMBL" id="GG738958">
    <property type="protein sequence ID" value="EFC36014.1"/>
    <property type="molecule type" value="Genomic_DNA"/>
</dbReference>
<dbReference type="GO" id="GO:0005525">
    <property type="term" value="F:GTP binding"/>
    <property type="evidence" value="ECO:0007669"/>
    <property type="project" value="InterPro"/>
</dbReference>
<dbReference type="VEuPathDB" id="AmoebaDB:NAEGRDRAFT_76324"/>
<dbReference type="GO" id="GO:0003924">
    <property type="term" value="F:GTPase activity"/>
    <property type="evidence" value="ECO:0007669"/>
    <property type="project" value="InterPro"/>
</dbReference>
<dbReference type="RefSeq" id="XP_002668758.1">
    <property type="nucleotide sequence ID" value="XM_002668712.1"/>
</dbReference>
<organism evidence="2">
    <name type="scientific">Naegleria gruberi</name>
    <name type="common">Amoeba</name>
    <dbReference type="NCBI Taxonomy" id="5762"/>
    <lineage>
        <taxon>Eukaryota</taxon>
        <taxon>Discoba</taxon>
        <taxon>Heterolobosea</taxon>
        <taxon>Tetramitia</taxon>
        <taxon>Eutetramitia</taxon>
        <taxon>Vahlkampfiidae</taxon>
        <taxon>Naegleria</taxon>
    </lineage>
</organism>
<dbReference type="AlphaFoldDB" id="D2W4I9"/>
<dbReference type="GeneID" id="8856317"/>
<dbReference type="InterPro" id="IPR001806">
    <property type="entry name" value="Small_GTPase"/>
</dbReference>
<dbReference type="Gene3D" id="3.40.50.300">
    <property type="entry name" value="P-loop containing nucleotide triphosphate hydrolases"/>
    <property type="match status" value="1"/>
</dbReference>
<dbReference type="SUPFAM" id="SSF52540">
    <property type="entry name" value="P-loop containing nucleoside triphosphate hydrolases"/>
    <property type="match status" value="1"/>
</dbReference>
<dbReference type="InParanoid" id="D2W4I9"/>
<evidence type="ECO:0000313" key="2">
    <source>
        <dbReference type="Proteomes" id="UP000006671"/>
    </source>
</evidence>
<reference evidence="1 2" key="1">
    <citation type="journal article" date="2010" name="Cell">
        <title>The genome of Naegleria gruberi illuminates early eukaryotic versatility.</title>
        <authorList>
            <person name="Fritz-Laylin L.K."/>
            <person name="Prochnik S.E."/>
            <person name="Ginger M.L."/>
            <person name="Dacks J.B."/>
            <person name="Carpenter M.L."/>
            <person name="Field M.C."/>
            <person name="Kuo A."/>
            <person name="Paredez A."/>
            <person name="Chapman J."/>
            <person name="Pham J."/>
            <person name="Shu S."/>
            <person name="Neupane R."/>
            <person name="Cipriano M."/>
            <person name="Mancuso J."/>
            <person name="Tu H."/>
            <person name="Salamov A."/>
            <person name="Lindquist E."/>
            <person name="Shapiro H."/>
            <person name="Lucas S."/>
            <person name="Grigoriev I.V."/>
            <person name="Cande W.Z."/>
            <person name="Fulton C."/>
            <person name="Rokhsar D.S."/>
            <person name="Dawson S.C."/>
        </authorList>
    </citation>
    <scope>NUCLEOTIDE SEQUENCE [LARGE SCALE GENOMIC DNA]</scope>
    <source>
        <strain evidence="1 2">NEG-M</strain>
    </source>
</reference>
<name>D2W4I9_NAEGR</name>
<dbReference type="Proteomes" id="UP000006671">
    <property type="component" value="Unassembled WGS sequence"/>
</dbReference>
<keyword evidence="2" id="KW-1185">Reference proteome</keyword>